<feature type="non-terminal residue" evidence="2">
    <location>
        <position position="1"/>
    </location>
</feature>
<accession>A0A0T6BF79</accession>
<protein>
    <submittedName>
        <fullName evidence="2">Uncharacterized protein</fullName>
    </submittedName>
</protein>
<feature type="region of interest" description="Disordered" evidence="1">
    <location>
        <begin position="64"/>
        <end position="92"/>
    </location>
</feature>
<sequence length="149" mass="16581">QTPFVRQNTPHPKELKAKAHKLFAKGQTSLEESDLQQSDTVCDAVNQVVRKTPEPVEVKLHESITTRPEPETIVGNGNEECSDASADEDGDDAHVTKRVGFKASVLLPEEPDASRPIRLHRRDTPHHLKNKRINPSVDKEKLAIITKVA</sequence>
<feature type="region of interest" description="Disordered" evidence="1">
    <location>
        <begin position="112"/>
        <end position="134"/>
    </location>
</feature>
<comment type="caution">
    <text evidence="2">The sequence shown here is derived from an EMBL/GenBank/DDBJ whole genome shotgun (WGS) entry which is preliminary data.</text>
</comment>
<evidence type="ECO:0000313" key="3">
    <source>
        <dbReference type="Proteomes" id="UP000051574"/>
    </source>
</evidence>
<name>A0A0T6BF79_9SCAR</name>
<dbReference type="EMBL" id="LJIG01001413">
    <property type="protein sequence ID" value="KRT85527.1"/>
    <property type="molecule type" value="Genomic_DNA"/>
</dbReference>
<dbReference type="Proteomes" id="UP000051574">
    <property type="component" value="Unassembled WGS sequence"/>
</dbReference>
<feature type="non-terminal residue" evidence="2">
    <location>
        <position position="149"/>
    </location>
</feature>
<evidence type="ECO:0000313" key="2">
    <source>
        <dbReference type="EMBL" id="KRT85527.1"/>
    </source>
</evidence>
<dbReference type="AlphaFoldDB" id="A0A0T6BF79"/>
<reference evidence="2 3" key="1">
    <citation type="submission" date="2015-09" db="EMBL/GenBank/DDBJ databases">
        <title>Draft genome of the scarab beetle Oryctes borbonicus.</title>
        <authorList>
            <person name="Meyer J.M."/>
            <person name="Markov G.V."/>
            <person name="Baskaran P."/>
            <person name="Herrmann M."/>
            <person name="Sommer R.J."/>
            <person name="Roedelsperger C."/>
        </authorList>
    </citation>
    <scope>NUCLEOTIDE SEQUENCE [LARGE SCALE GENOMIC DNA]</scope>
    <source>
        <strain evidence="2">OB123</strain>
        <tissue evidence="2">Whole animal</tissue>
    </source>
</reference>
<proteinExistence type="predicted"/>
<organism evidence="2 3">
    <name type="scientific">Oryctes borbonicus</name>
    <dbReference type="NCBI Taxonomy" id="1629725"/>
    <lineage>
        <taxon>Eukaryota</taxon>
        <taxon>Metazoa</taxon>
        <taxon>Ecdysozoa</taxon>
        <taxon>Arthropoda</taxon>
        <taxon>Hexapoda</taxon>
        <taxon>Insecta</taxon>
        <taxon>Pterygota</taxon>
        <taxon>Neoptera</taxon>
        <taxon>Endopterygota</taxon>
        <taxon>Coleoptera</taxon>
        <taxon>Polyphaga</taxon>
        <taxon>Scarabaeiformia</taxon>
        <taxon>Scarabaeidae</taxon>
        <taxon>Dynastinae</taxon>
        <taxon>Oryctes</taxon>
    </lineage>
</organism>
<gene>
    <name evidence="2" type="ORF">AMK59_826</name>
</gene>
<feature type="compositionally biased region" description="Acidic residues" evidence="1">
    <location>
        <begin position="80"/>
        <end position="91"/>
    </location>
</feature>
<dbReference type="OrthoDB" id="2187496at2759"/>
<keyword evidence="3" id="KW-1185">Reference proteome</keyword>
<feature type="compositionally biased region" description="Basic residues" evidence="1">
    <location>
        <begin position="117"/>
        <end position="132"/>
    </location>
</feature>
<evidence type="ECO:0000256" key="1">
    <source>
        <dbReference type="SAM" id="MobiDB-lite"/>
    </source>
</evidence>